<proteinExistence type="predicted"/>
<name>A0A8D8LH69_9HEMI</name>
<evidence type="ECO:0000313" key="1">
    <source>
        <dbReference type="EMBL" id="CAG6610634.1"/>
    </source>
</evidence>
<reference evidence="1" key="1">
    <citation type="submission" date="2021-05" db="EMBL/GenBank/DDBJ databases">
        <authorList>
            <person name="Alioto T."/>
            <person name="Alioto T."/>
            <person name="Gomez Garrido J."/>
        </authorList>
    </citation>
    <scope>NUCLEOTIDE SEQUENCE</scope>
</reference>
<protein>
    <submittedName>
        <fullName evidence="1">Uncharacterized protein</fullName>
    </submittedName>
</protein>
<dbReference type="EMBL" id="HBUF01019057">
    <property type="protein sequence ID" value="CAG6610634.1"/>
    <property type="molecule type" value="Transcribed_RNA"/>
</dbReference>
<sequence>MNSCHPRHWRPDVFAATFPPKPLLPPTSNVLSRTLSCLKSRHQPRTFQNRKNGPVFERSSFFLVKKMFINKTNIEALADMKTRYEIHLRALNSGQKDIWRF</sequence>
<organism evidence="1">
    <name type="scientific">Cacopsylla melanoneura</name>
    <dbReference type="NCBI Taxonomy" id="428564"/>
    <lineage>
        <taxon>Eukaryota</taxon>
        <taxon>Metazoa</taxon>
        <taxon>Ecdysozoa</taxon>
        <taxon>Arthropoda</taxon>
        <taxon>Hexapoda</taxon>
        <taxon>Insecta</taxon>
        <taxon>Pterygota</taxon>
        <taxon>Neoptera</taxon>
        <taxon>Paraneoptera</taxon>
        <taxon>Hemiptera</taxon>
        <taxon>Sternorrhyncha</taxon>
        <taxon>Psylloidea</taxon>
        <taxon>Psyllidae</taxon>
        <taxon>Psyllinae</taxon>
        <taxon>Cacopsylla</taxon>
    </lineage>
</organism>
<dbReference type="AlphaFoldDB" id="A0A8D8LH69"/>
<accession>A0A8D8LH69</accession>